<dbReference type="KEGG" id="bcoh:BC6307_09470"/>
<dbReference type="AlphaFoldDB" id="A0A223KQ83"/>
<dbReference type="EMBL" id="CP018866">
    <property type="protein sequence ID" value="AST91493.1"/>
    <property type="molecule type" value="Genomic_DNA"/>
</dbReference>
<keyword evidence="1" id="KW-0812">Transmembrane</keyword>
<accession>A0A223KQ83</accession>
<feature type="transmembrane region" description="Helical" evidence="1">
    <location>
        <begin position="81"/>
        <end position="99"/>
    </location>
</feature>
<dbReference type="InterPro" id="IPR012651">
    <property type="entry name" value="Thia_Transptr_ThiT"/>
</dbReference>
<dbReference type="STRING" id="1314751.GCA_001591425_00908"/>
<keyword evidence="3" id="KW-1185">Reference proteome</keyword>
<feature type="transmembrane region" description="Helical" evidence="1">
    <location>
        <begin position="151"/>
        <end position="170"/>
    </location>
</feature>
<dbReference type="Pfam" id="PF09515">
    <property type="entry name" value="Thia_YuaJ"/>
    <property type="match status" value="1"/>
</dbReference>
<dbReference type="RefSeq" id="WP_066412684.1">
    <property type="nucleotide sequence ID" value="NZ_CP018866.1"/>
</dbReference>
<evidence type="ECO:0000313" key="3">
    <source>
        <dbReference type="Proteomes" id="UP000215224"/>
    </source>
</evidence>
<keyword evidence="1" id="KW-0472">Membrane</keyword>
<proteinExistence type="predicted"/>
<sequence length="178" mass="19656">MERERLVTMVEISMMAALAVILSYVKFGALWAYGGSISLIMVPIFVIAFRRGWKAGVVTGLLVGVINWLTGGYVVHPAQLILDYPLPFALLGFAAIFAVKGVTIRTIVVGMIFGTALRLISHFLSGVIWFGEYAPDGIPVVLYSIIYNLSYLVPEMLITIAILVIIYKFYPKFFKANA</sequence>
<feature type="transmembrane region" description="Helical" evidence="1">
    <location>
        <begin position="106"/>
        <end position="131"/>
    </location>
</feature>
<dbReference type="NCBIfam" id="TIGR02357">
    <property type="entry name" value="ECF_ThiT_YuaJ"/>
    <property type="match status" value="1"/>
</dbReference>
<feature type="transmembrane region" description="Helical" evidence="1">
    <location>
        <begin position="31"/>
        <end position="49"/>
    </location>
</feature>
<evidence type="ECO:0000313" key="2">
    <source>
        <dbReference type="EMBL" id="AST91493.1"/>
    </source>
</evidence>
<name>A0A223KQ83_9BACI</name>
<gene>
    <name evidence="2" type="ORF">BC6307_09470</name>
</gene>
<organism evidence="2 3">
    <name type="scientific">Sutcliffiella cohnii</name>
    <dbReference type="NCBI Taxonomy" id="33932"/>
    <lineage>
        <taxon>Bacteria</taxon>
        <taxon>Bacillati</taxon>
        <taxon>Bacillota</taxon>
        <taxon>Bacilli</taxon>
        <taxon>Bacillales</taxon>
        <taxon>Bacillaceae</taxon>
        <taxon>Sutcliffiella</taxon>
    </lineage>
</organism>
<evidence type="ECO:0000256" key="1">
    <source>
        <dbReference type="SAM" id="Phobius"/>
    </source>
</evidence>
<dbReference type="Proteomes" id="UP000215224">
    <property type="component" value="Chromosome"/>
</dbReference>
<dbReference type="Gene3D" id="1.10.1760.20">
    <property type="match status" value="1"/>
</dbReference>
<protein>
    <submittedName>
        <fullName evidence="2">Energy-coupled thiamine transporter ThiT</fullName>
    </submittedName>
</protein>
<keyword evidence="1" id="KW-1133">Transmembrane helix</keyword>
<dbReference type="GO" id="GO:0015234">
    <property type="term" value="F:thiamine transmembrane transporter activity"/>
    <property type="evidence" value="ECO:0007669"/>
    <property type="project" value="InterPro"/>
</dbReference>
<reference evidence="2 3" key="1">
    <citation type="submission" date="2016-12" db="EMBL/GenBank/DDBJ databases">
        <title>The whole genome sequencing and assembly of Bacillus cohnii DSM 6307T strain.</title>
        <authorList>
            <person name="Lee Y.-J."/>
            <person name="Yi H."/>
            <person name="Bahn Y.-S."/>
            <person name="Kim J.F."/>
            <person name="Lee D.-W."/>
        </authorList>
    </citation>
    <scope>NUCLEOTIDE SEQUENCE [LARGE SCALE GENOMIC DNA]</scope>
    <source>
        <strain evidence="2 3">DSM 6307</strain>
    </source>
</reference>
<feature type="transmembrane region" description="Helical" evidence="1">
    <location>
        <begin position="7"/>
        <end position="25"/>
    </location>
</feature>
<feature type="transmembrane region" description="Helical" evidence="1">
    <location>
        <begin position="56"/>
        <end position="75"/>
    </location>
</feature>
<dbReference type="GO" id="GO:0005886">
    <property type="term" value="C:plasma membrane"/>
    <property type="evidence" value="ECO:0007669"/>
    <property type="project" value="InterPro"/>
</dbReference>